<organism evidence="1 2">
    <name type="scientific">Bacillus thermotolerans</name>
    <name type="common">Quasibacillus thermotolerans</name>
    <dbReference type="NCBI Taxonomy" id="1221996"/>
    <lineage>
        <taxon>Bacteria</taxon>
        <taxon>Bacillati</taxon>
        <taxon>Bacillota</taxon>
        <taxon>Bacilli</taxon>
        <taxon>Bacillales</taxon>
        <taxon>Bacillaceae</taxon>
        <taxon>Bacillus</taxon>
    </lineage>
</organism>
<sequence>MAEVIYYKSLSHEKLLALKDQYTQLSSSVYVSEEDKDHLLKALEKVNTLLKVK</sequence>
<dbReference type="AlphaFoldDB" id="A0A0F5HLI7"/>
<proteinExistence type="predicted"/>
<evidence type="ECO:0000313" key="1">
    <source>
        <dbReference type="EMBL" id="KKB34151.1"/>
    </source>
</evidence>
<keyword evidence="2" id="KW-1185">Reference proteome</keyword>
<name>A0A0F5HLI7_BACTR</name>
<dbReference type="EMBL" id="JWIR02000089">
    <property type="protein sequence ID" value="KKB34151.1"/>
    <property type="molecule type" value="Genomic_DNA"/>
</dbReference>
<protein>
    <submittedName>
        <fullName evidence="1">Uncharacterized protein</fullName>
    </submittedName>
</protein>
<comment type="caution">
    <text evidence="1">The sequence shown here is derived from an EMBL/GenBank/DDBJ whole genome shotgun (WGS) entry which is preliminary data.</text>
</comment>
<reference evidence="1" key="1">
    <citation type="submission" date="2015-02" db="EMBL/GenBank/DDBJ databases">
        <title>Genome Assembly of Bacillaceae bacterium MTCC 8252.</title>
        <authorList>
            <person name="Verma A."/>
            <person name="Khatri I."/>
            <person name="Mual P."/>
            <person name="Subramanian S."/>
            <person name="Krishnamurthi S."/>
        </authorList>
    </citation>
    <scope>NUCLEOTIDE SEQUENCE [LARGE SCALE GENOMIC DNA]</scope>
    <source>
        <strain evidence="1">MTCC 8252</strain>
    </source>
</reference>
<dbReference type="Proteomes" id="UP000031563">
    <property type="component" value="Unassembled WGS sequence"/>
</dbReference>
<accession>A0A0F5HLI7</accession>
<evidence type="ECO:0000313" key="2">
    <source>
        <dbReference type="Proteomes" id="UP000031563"/>
    </source>
</evidence>
<gene>
    <name evidence="1" type="ORF">QY95_04037</name>
</gene>